<dbReference type="EMBL" id="FTNT01000004">
    <property type="protein sequence ID" value="SIR95591.1"/>
    <property type="molecule type" value="Genomic_DNA"/>
</dbReference>
<evidence type="ECO:0000256" key="1">
    <source>
        <dbReference type="SAM" id="MobiDB-lite"/>
    </source>
</evidence>
<keyword evidence="3" id="KW-1185">Reference proteome</keyword>
<feature type="region of interest" description="Disordered" evidence="1">
    <location>
        <begin position="1"/>
        <end position="34"/>
    </location>
</feature>
<organism evidence="2 3">
    <name type="scientific">Williamsia sterculiae</name>
    <dbReference type="NCBI Taxonomy" id="1344003"/>
    <lineage>
        <taxon>Bacteria</taxon>
        <taxon>Bacillati</taxon>
        <taxon>Actinomycetota</taxon>
        <taxon>Actinomycetes</taxon>
        <taxon>Mycobacteriales</taxon>
        <taxon>Nocardiaceae</taxon>
        <taxon>Williamsia</taxon>
    </lineage>
</organism>
<dbReference type="InterPro" id="IPR016084">
    <property type="entry name" value="Haem_Oase-like_multi-hlx"/>
</dbReference>
<evidence type="ECO:0000313" key="3">
    <source>
        <dbReference type="Proteomes" id="UP000186218"/>
    </source>
</evidence>
<protein>
    <submittedName>
        <fullName evidence="2">Iron-containing redox enzyme</fullName>
    </submittedName>
</protein>
<evidence type="ECO:0000313" key="2">
    <source>
        <dbReference type="EMBL" id="SIR95591.1"/>
    </source>
</evidence>
<dbReference type="Proteomes" id="UP000186218">
    <property type="component" value="Unassembled WGS sequence"/>
</dbReference>
<dbReference type="SMART" id="SM01236">
    <property type="entry name" value="Haem_oxygenase_2"/>
    <property type="match status" value="1"/>
</dbReference>
<gene>
    <name evidence="2" type="ORF">SAMN05445060_1827</name>
</gene>
<dbReference type="AlphaFoldDB" id="A0A1N7F5H5"/>
<sequence>MPSLSAPSRATGASDHTSADQARMPVPEPRGPLSAELIGTMTRDRDGADFRRAVAATVLPSGRDLLADEDLQLTLTLLYELHLRGITGVPDHREWDLDLLAARAQIERPFDEALGRADPVPGSAEDLIDALWAAGESDDGPPMSHFMARTATTEQFRELVVHRSLNQLREADVHTLGIPRLHGGPKATLIEVQADEYGGGRLDRMHAMLYAQTMRALGLDDRYAHHIDHVPATTLAGLNALSYFGLHRDRLPELIGHLCLVEMTSALPSKQYARGLRRLGFDAAATLFFDEHVEADSVHEQLVVRNLAGALAAAEPGARAGLVRGAAVCGRMDTFAAEHIWKSWQSGNSSLRLPL</sequence>
<accession>A0A1N7F5H5</accession>
<dbReference type="Pfam" id="PF14518">
    <property type="entry name" value="Haem_oxygenas_2"/>
    <property type="match status" value="1"/>
</dbReference>
<reference evidence="2 3" key="1">
    <citation type="submission" date="2017-01" db="EMBL/GenBank/DDBJ databases">
        <authorList>
            <person name="Mah S.A."/>
            <person name="Swanson W.J."/>
            <person name="Moy G.W."/>
            <person name="Vacquier V.D."/>
        </authorList>
    </citation>
    <scope>NUCLEOTIDE SEQUENCE [LARGE SCALE GENOMIC DNA]</scope>
    <source>
        <strain evidence="2 3">CPCC 203464</strain>
    </source>
</reference>
<dbReference type="Gene3D" id="1.20.910.10">
    <property type="entry name" value="Heme oxygenase-like"/>
    <property type="match status" value="1"/>
</dbReference>
<proteinExistence type="predicted"/>
<name>A0A1N7F5H5_9NOCA</name>
<dbReference type="STRING" id="1344003.SAMN05445060_1827"/>
<dbReference type="SUPFAM" id="SSF48613">
    <property type="entry name" value="Heme oxygenase-like"/>
    <property type="match status" value="1"/>
</dbReference>